<evidence type="ECO:0000256" key="2">
    <source>
        <dbReference type="SAM" id="MobiDB-lite"/>
    </source>
</evidence>
<reference evidence="3" key="2">
    <citation type="journal article" date="2024" name="Plant">
        <title>Genomic evolution and insights into agronomic trait innovations of Sesamum species.</title>
        <authorList>
            <person name="Miao H."/>
            <person name="Wang L."/>
            <person name="Qu L."/>
            <person name="Liu H."/>
            <person name="Sun Y."/>
            <person name="Le M."/>
            <person name="Wang Q."/>
            <person name="Wei S."/>
            <person name="Zheng Y."/>
            <person name="Lin W."/>
            <person name="Duan Y."/>
            <person name="Cao H."/>
            <person name="Xiong S."/>
            <person name="Wang X."/>
            <person name="Wei L."/>
            <person name="Li C."/>
            <person name="Ma Q."/>
            <person name="Ju M."/>
            <person name="Zhao R."/>
            <person name="Li G."/>
            <person name="Mu C."/>
            <person name="Tian Q."/>
            <person name="Mei H."/>
            <person name="Zhang T."/>
            <person name="Gao T."/>
            <person name="Zhang H."/>
        </authorList>
    </citation>
    <scope>NUCLEOTIDE SEQUENCE</scope>
    <source>
        <strain evidence="3">KEN1</strain>
    </source>
</reference>
<dbReference type="AlphaFoldDB" id="A0AAW2V9Y7"/>
<accession>A0AAW2V9Y7</accession>
<dbReference type="GO" id="GO:0016743">
    <property type="term" value="F:carboxyl- or carbamoyltransferase activity"/>
    <property type="evidence" value="ECO:0007669"/>
    <property type="project" value="InterPro"/>
</dbReference>
<sequence>MGLQVVPSDSEALAKINAFDEEVNMTIEDLVNSSYLKERIELLKTEVEKAGSTPDEDSKSNIQALQAEIKQTITEAISFPELKEKYEKLVAEILETTKPSVGSDGSSGDENTEDSQVNVNLEANRSFV</sequence>
<reference evidence="3" key="1">
    <citation type="submission" date="2020-06" db="EMBL/GenBank/DDBJ databases">
        <authorList>
            <person name="Li T."/>
            <person name="Hu X."/>
            <person name="Zhang T."/>
            <person name="Song X."/>
            <person name="Zhang H."/>
            <person name="Dai N."/>
            <person name="Sheng W."/>
            <person name="Hou X."/>
            <person name="Wei L."/>
        </authorList>
    </citation>
    <scope>NUCLEOTIDE SEQUENCE</scope>
    <source>
        <strain evidence="3">KEN1</strain>
        <tissue evidence="3">Leaf</tissue>
    </source>
</reference>
<dbReference type="EMBL" id="JACGWN010000010">
    <property type="protein sequence ID" value="KAL0426274.1"/>
    <property type="molecule type" value="Genomic_DNA"/>
</dbReference>
<dbReference type="GO" id="GO:0003989">
    <property type="term" value="F:acetyl-CoA carboxylase activity"/>
    <property type="evidence" value="ECO:0007669"/>
    <property type="project" value="InterPro"/>
</dbReference>
<evidence type="ECO:0000313" key="3">
    <source>
        <dbReference type="EMBL" id="KAL0426274.1"/>
    </source>
</evidence>
<name>A0AAW2V9Y7_9LAMI</name>
<gene>
    <name evidence="3" type="ORF">Slati_2802200</name>
</gene>
<dbReference type="GO" id="GO:0009317">
    <property type="term" value="C:acetyl-CoA carboxylase complex"/>
    <property type="evidence" value="ECO:0007669"/>
    <property type="project" value="InterPro"/>
</dbReference>
<dbReference type="PANTHER" id="PTHR42853:SF3">
    <property type="entry name" value="ACETYL-COENZYME A CARBOXYLASE CARBOXYL TRANSFERASE SUBUNIT ALPHA, CHLOROPLASTIC"/>
    <property type="match status" value="1"/>
</dbReference>
<dbReference type="PANTHER" id="PTHR42853">
    <property type="entry name" value="ACETYL-COENZYME A CARBOXYLASE CARBOXYL TRANSFERASE SUBUNIT ALPHA"/>
    <property type="match status" value="1"/>
</dbReference>
<protein>
    <submittedName>
        <fullName evidence="3">Uncharacterized protein</fullName>
    </submittedName>
</protein>
<dbReference type="InterPro" id="IPR001095">
    <property type="entry name" value="Acetyl_CoA_COase_a_su"/>
</dbReference>
<evidence type="ECO:0000256" key="1">
    <source>
        <dbReference type="ARBA" id="ARBA00004956"/>
    </source>
</evidence>
<comment type="pathway">
    <text evidence="1">Lipid metabolism; malonyl-CoA biosynthesis; malonyl-CoA from acetyl-CoA: step 1/1.</text>
</comment>
<comment type="caution">
    <text evidence="3">The sequence shown here is derived from an EMBL/GenBank/DDBJ whole genome shotgun (WGS) entry which is preliminary data.</text>
</comment>
<proteinExistence type="predicted"/>
<dbReference type="GO" id="GO:0006633">
    <property type="term" value="P:fatty acid biosynthetic process"/>
    <property type="evidence" value="ECO:0007669"/>
    <property type="project" value="InterPro"/>
</dbReference>
<organism evidence="3">
    <name type="scientific">Sesamum latifolium</name>
    <dbReference type="NCBI Taxonomy" id="2727402"/>
    <lineage>
        <taxon>Eukaryota</taxon>
        <taxon>Viridiplantae</taxon>
        <taxon>Streptophyta</taxon>
        <taxon>Embryophyta</taxon>
        <taxon>Tracheophyta</taxon>
        <taxon>Spermatophyta</taxon>
        <taxon>Magnoliopsida</taxon>
        <taxon>eudicotyledons</taxon>
        <taxon>Gunneridae</taxon>
        <taxon>Pentapetalae</taxon>
        <taxon>asterids</taxon>
        <taxon>lamiids</taxon>
        <taxon>Lamiales</taxon>
        <taxon>Pedaliaceae</taxon>
        <taxon>Sesamum</taxon>
    </lineage>
</organism>
<feature type="region of interest" description="Disordered" evidence="2">
    <location>
        <begin position="97"/>
        <end position="128"/>
    </location>
</feature>